<evidence type="ECO:0000313" key="2">
    <source>
        <dbReference type="EMBL" id="PTL86112.1"/>
    </source>
</evidence>
<dbReference type="PROSITE" id="PS51257">
    <property type="entry name" value="PROKAR_LIPOPROTEIN"/>
    <property type="match status" value="1"/>
</dbReference>
<accession>A0A2T4VWF2</accession>
<feature type="chain" id="PRO_5015536334" description="Lipoprotein" evidence="1">
    <location>
        <begin position="22"/>
        <end position="102"/>
    </location>
</feature>
<name>A0A2T4VWF2_9HYPH</name>
<sequence>MKILKYQKYLLVVLISGTLFACDLGDDGNTNTISGGGVVLSLASLTTRVAIESAKATVHTWCKISKKSKLCKKGVSIVNTAIDFFHFNNPNEPLIEKITVNS</sequence>
<evidence type="ECO:0008006" key="4">
    <source>
        <dbReference type="Google" id="ProtNLM"/>
    </source>
</evidence>
<feature type="signal peptide" evidence="1">
    <location>
        <begin position="1"/>
        <end position="21"/>
    </location>
</feature>
<evidence type="ECO:0000313" key="3">
    <source>
        <dbReference type="Proteomes" id="UP000240811"/>
    </source>
</evidence>
<keyword evidence="1" id="KW-0732">Signal</keyword>
<dbReference type="Proteomes" id="UP000240811">
    <property type="component" value="Unassembled WGS sequence"/>
</dbReference>
<reference evidence="3" key="1">
    <citation type="submission" date="2018-02" db="EMBL/GenBank/DDBJ databases">
        <title>Genome sequence of Candidatus Liberibacter europaeus.</title>
        <authorList>
            <person name="Frampton R.A."/>
            <person name="Thompson S.M."/>
            <person name="David C."/>
            <person name="Addison S.M."/>
            <person name="Smith G.R."/>
        </authorList>
    </citation>
    <scope>NUCLEOTIDE SEQUENCE [LARGE SCALE GENOMIC DNA]</scope>
</reference>
<protein>
    <recommendedName>
        <fullName evidence="4">Lipoprotein</fullName>
    </recommendedName>
</protein>
<proteinExistence type="predicted"/>
<evidence type="ECO:0000256" key="1">
    <source>
        <dbReference type="SAM" id="SignalP"/>
    </source>
</evidence>
<gene>
    <name evidence="2" type="ORF">C4617_05360</name>
</gene>
<dbReference type="AlphaFoldDB" id="A0A2T4VWF2"/>
<dbReference type="EMBL" id="PSQJ01000009">
    <property type="protein sequence ID" value="PTL86112.1"/>
    <property type="molecule type" value="Genomic_DNA"/>
</dbReference>
<organism evidence="2 3">
    <name type="scientific">Candidatus Liberibacter europaeus</name>
    <dbReference type="NCBI Taxonomy" id="744859"/>
    <lineage>
        <taxon>Bacteria</taxon>
        <taxon>Pseudomonadati</taxon>
        <taxon>Pseudomonadota</taxon>
        <taxon>Alphaproteobacteria</taxon>
        <taxon>Hyphomicrobiales</taxon>
        <taxon>Rhizobiaceae</taxon>
        <taxon>Liberibacter</taxon>
    </lineage>
</organism>
<comment type="caution">
    <text evidence="2">The sequence shown here is derived from an EMBL/GenBank/DDBJ whole genome shotgun (WGS) entry which is preliminary data.</text>
</comment>